<name>A0A0F9ADQ2_9ZZZZ</name>
<protein>
    <submittedName>
        <fullName evidence="1">Uncharacterized protein</fullName>
    </submittedName>
</protein>
<evidence type="ECO:0000313" key="1">
    <source>
        <dbReference type="EMBL" id="KKL07550.1"/>
    </source>
</evidence>
<proteinExistence type="predicted"/>
<sequence length="70" mass="7413">MADVNDLVDEMTSQDFNPTNIIGKIQVAYLYCSSIFGSSIPLTSGTVGTNAIDVTDDDHSMAIALLAEAM</sequence>
<dbReference type="AlphaFoldDB" id="A0A0F9ADQ2"/>
<gene>
    <name evidence="1" type="ORF">LCGC14_2584920</name>
</gene>
<feature type="non-terminal residue" evidence="1">
    <location>
        <position position="70"/>
    </location>
</feature>
<accession>A0A0F9ADQ2</accession>
<comment type="caution">
    <text evidence="1">The sequence shown here is derived from an EMBL/GenBank/DDBJ whole genome shotgun (WGS) entry which is preliminary data.</text>
</comment>
<organism evidence="1">
    <name type="scientific">marine sediment metagenome</name>
    <dbReference type="NCBI Taxonomy" id="412755"/>
    <lineage>
        <taxon>unclassified sequences</taxon>
        <taxon>metagenomes</taxon>
        <taxon>ecological metagenomes</taxon>
    </lineage>
</organism>
<dbReference type="EMBL" id="LAZR01043247">
    <property type="protein sequence ID" value="KKL07550.1"/>
    <property type="molecule type" value="Genomic_DNA"/>
</dbReference>
<reference evidence="1" key="1">
    <citation type="journal article" date="2015" name="Nature">
        <title>Complex archaea that bridge the gap between prokaryotes and eukaryotes.</title>
        <authorList>
            <person name="Spang A."/>
            <person name="Saw J.H."/>
            <person name="Jorgensen S.L."/>
            <person name="Zaremba-Niedzwiedzka K."/>
            <person name="Martijn J."/>
            <person name="Lind A.E."/>
            <person name="van Eijk R."/>
            <person name="Schleper C."/>
            <person name="Guy L."/>
            <person name="Ettema T.J."/>
        </authorList>
    </citation>
    <scope>NUCLEOTIDE SEQUENCE</scope>
</reference>